<dbReference type="Proteomes" id="UP000007383">
    <property type="component" value="Chromosome"/>
</dbReference>
<name>H9UFJ9_SPIAZ</name>
<feature type="domain" description="Winged helix DNA-binding" evidence="1">
    <location>
        <begin position="17"/>
        <end position="95"/>
    </location>
</feature>
<accession>H9UFJ9</accession>
<proteinExistence type="predicted"/>
<dbReference type="KEGG" id="sfc:Spiaf_0183"/>
<dbReference type="STRING" id="889378.Spiaf_0183"/>
<dbReference type="InterPro" id="IPR036390">
    <property type="entry name" value="WH_DNA-bd_sf"/>
</dbReference>
<organism evidence="2 3">
    <name type="scientific">Spirochaeta africana (strain ATCC 700263 / DSM 8902 / Z-7692)</name>
    <dbReference type="NCBI Taxonomy" id="889378"/>
    <lineage>
        <taxon>Bacteria</taxon>
        <taxon>Pseudomonadati</taxon>
        <taxon>Spirochaetota</taxon>
        <taxon>Spirochaetia</taxon>
        <taxon>Spirochaetales</taxon>
        <taxon>Spirochaetaceae</taxon>
        <taxon>Spirochaeta</taxon>
    </lineage>
</organism>
<dbReference type="SUPFAM" id="SSF46785">
    <property type="entry name" value="Winged helix' DNA-binding domain"/>
    <property type="match status" value="1"/>
</dbReference>
<dbReference type="OrthoDB" id="370666at2"/>
<dbReference type="InterPro" id="IPR027395">
    <property type="entry name" value="WH_DNA-bd_dom"/>
</dbReference>
<dbReference type="EMBL" id="CP003282">
    <property type="protein sequence ID" value="AFG36292.1"/>
    <property type="molecule type" value="Genomic_DNA"/>
</dbReference>
<dbReference type="HOGENOM" id="CLU_142189_1_1_12"/>
<dbReference type="RefSeq" id="WP_014454290.1">
    <property type="nucleotide sequence ID" value="NC_017098.1"/>
</dbReference>
<dbReference type="AlphaFoldDB" id="H9UFJ9"/>
<reference evidence="3" key="1">
    <citation type="journal article" date="2013" name="Stand. Genomic Sci.">
        <title>Complete genome sequence of the halophilic bacterium Spirochaeta africana type strain (Z-7692(T)) from the alkaline Lake Magadi in the East African Rift.</title>
        <authorList>
            <person name="Liolos K."/>
            <person name="Abt B."/>
            <person name="Scheuner C."/>
            <person name="Teshima H."/>
            <person name="Held B."/>
            <person name="Lapidus A."/>
            <person name="Nolan M."/>
            <person name="Lucas S."/>
            <person name="Deshpande S."/>
            <person name="Cheng J.F."/>
            <person name="Tapia R."/>
            <person name="Goodwin L.A."/>
            <person name="Pitluck S."/>
            <person name="Pagani I."/>
            <person name="Ivanova N."/>
            <person name="Mavromatis K."/>
            <person name="Mikhailova N."/>
            <person name="Huntemann M."/>
            <person name="Pati A."/>
            <person name="Chen A."/>
            <person name="Palaniappan K."/>
            <person name="Land M."/>
            <person name="Rohde M."/>
            <person name="Tindall B.J."/>
            <person name="Detter J.C."/>
            <person name="Goker M."/>
            <person name="Bristow J."/>
            <person name="Eisen J.A."/>
            <person name="Markowitz V."/>
            <person name="Hugenholtz P."/>
            <person name="Woyke T."/>
            <person name="Klenk H.P."/>
            <person name="Kyrpides N.C."/>
        </authorList>
    </citation>
    <scope>NUCLEOTIDE SEQUENCE</scope>
    <source>
        <strain evidence="3">ATCC 700263 / DSM 8902 / Z-7692</strain>
    </source>
</reference>
<dbReference type="PATRIC" id="fig|889378.3.peg.186"/>
<evidence type="ECO:0000313" key="2">
    <source>
        <dbReference type="EMBL" id="AFG36292.1"/>
    </source>
</evidence>
<evidence type="ECO:0000259" key="1">
    <source>
        <dbReference type="Pfam" id="PF13601"/>
    </source>
</evidence>
<gene>
    <name evidence="2" type="ordered locus">Spiaf_0183</name>
</gene>
<dbReference type="InterPro" id="IPR036388">
    <property type="entry name" value="WH-like_DNA-bd_sf"/>
</dbReference>
<dbReference type="Gene3D" id="1.10.10.10">
    <property type="entry name" value="Winged helix-like DNA-binding domain superfamily/Winged helix DNA-binding domain"/>
    <property type="match status" value="1"/>
</dbReference>
<dbReference type="PANTHER" id="PTHR37318">
    <property type="entry name" value="BSL7504 PROTEIN"/>
    <property type="match status" value="1"/>
</dbReference>
<dbReference type="eggNOG" id="COG0640">
    <property type="taxonomic scope" value="Bacteria"/>
</dbReference>
<protein>
    <submittedName>
        <fullName evidence="2">Bacterial regulatory protein, arsR family</fullName>
    </submittedName>
</protein>
<sequence length="102" mass="11830">MAELYTRFDGVFFEKTRLSLVTLLYREEKLSFNSLKSRLKLSDGSLYSHLEKLIQAGYAEKTKEYAGLSLQTVYGLTGYGRAEFRAYLAFVQEILQIEEVRK</sequence>
<dbReference type="Pfam" id="PF13601">
    <property type="entry name" value="HTH_34"/>
    <property type="match status" value="1"/>
</dbReference>
<keyword evidence="3" id="KW-1185">Reference proteome</keyword>
<evidence type="ECO:0000313" key="3">
    <source>
        <dbReference type="Proteomes" id="UP000007383"/>
    </source>
</evidence>
<dbReference type="PANTHER" id="PTHR37318:SF1">
    <property type="entry name" value="BSL7504 PROTEIN"/>
    <property type="match status" value="1"/>
</dbReference>